<name>A0A0P0W325_ORYSJ</name>
<organism evidence="1 2">
    <name type="scientific">Oryza sativa subsp. japonica</name>
    <name type="common">Rice</name>
    <dbReference type="NCBI Taxonomy" id="39947"/>
    <lineage>
        <taxon>Eukaryota</taxon>
        <taxon>Viridiplantae</taxon>
        <taxon>Streptophyta</taxon>
        <taxon>Embryophyta</taxon>
        <taxon>Tracheophyta</taxon>
        <taxon>Spermatophyta</taxon>
        <taxon>Magnoliopsida</taxon>
        <taxon>Liliopsida</taxon>
        <taxon>Poales</taxon>
        <taxon>Poaceae</taxon>
        <taxon>BOP clade</taxon>
        <taxon>Oryzoideae</taxon>
        <taxon>Oryzeae</taxon>
        <taxon>Oryzinae</taxon>
        <taxon>Oryza</taxon>
        <taxon>Oryza sativa</taxon>
    </lineage>
</organism>
<dbReference type="PaxDb" id="39947-A0A0P0W325"/>
<dbReference type="Proteomes" id="UP000059680">
    <property type="component" value="Chromosome 3"/>
</dbReference>
<protein>
    <submittedName>
        <fullName evidence="1">Os03g0747850 protein</fullName>
    </submittedName>
</protein>
<keyword evidence="2" id="KW-1185">Reference proteome</keyword>
<evidence type="ECO:0000313" key="2">
    <source>
        <dbReference type="Proteomes" id="UP000059680"/>
    </source>
</evidence>
<reference evidence="1 2" key="2">
    <citation type="journal article" date="2013" name="Plant Cell Physiol.">
        <title>Rice Annotation Project Database (RAP-DB): an integrative and interactive database for rice genomics.</title>
        <authorList>
            <person name="Sakai H."/>
            <person name="Lee S.S."/>
            <person name="Tanaka T."/>
            <person name="Numa H."/>
            <person name="Kim J."/>
            <person name="Kawahara Y."/>
            <person name="Wakimoto H."/>
            <person name="Yang C.C."/>
            <person name="Iwamoto M."/>
            <person name="Abe T."/>
            <person name="Yamada Y."/>
            <person name="Muto A."/>
            <person name="Inokuchi H."/>
            <person name="Ikemura T."/>
            <person name="Matsumoto T."/>
            <person name="Sasaki T."/>
            <person name="Itoh T."/>
        </authorList>
    </citation>
    <scope>NUCLEOTIDE SEQUENCE [LARGE SCALE GENOMIC DNA]</scope>
    <source>
        <strain evidence="2">cv. Nipponbare</strain>
    </source>
</reference>
<dbReference type="AlphaFoldDB" id="A0A0P0W325"/>
<dbReference type="Gramene" id="Os03t0747850-00">
    <property type="protein sequence ID" value="Os03t0747850-00"/>
    <property type="gene ID" value="Os03g0747850"/>
</dbReference>
<feature type="non-terminal residue" evidence="1">
    <location>
        <position position="80"/>
    </location>
</feature>
<sequence>INFPSSGLPNLRSSCLIHLWVCRVLKLLENVRVRHLCCQLICLLDCTFHAQKWIGKDQLGTEGLKNDPPFHAHGCWHCQD</sequence>
<dbReference type="EMBL" id="AP014959">
    <property type="protein sequence ID" value="BAS86373.1"/>
    <property type="molecule type" value="Genomic_DNA"/>
</dbReference>
<evidence type="ECO:0000313" key="1">
    <source>
        <dbReference type="EMBL" id="BAS86373.1"/>
    </source>
</evidence>
<dbReference type="InParanoid" id="A0A0P0W325"/>
<gene>
    <name evidence="1" type="ordered locus">Os03g0747850</name>
    <name evidence="1" type="ORF">OSNPB_030747850</name>
</gene>
<reference evidence="1 2" key="3">
    <citation type="journal article" date="2013" name="Rice">
        <title>Improvement of the Oryza sativa Nipponbare reference genome using next generation sequence and optical map data.</title>
        <authorList>
            <person name="Kawahara Y."/>
            <person name="de la Bastide M."/>
            <person name="Hamilton J.P."/>
            <person name="Kanamori H."/>
            <person name="McCombie W.R."/>
            <person name="Ouyang S."/>
            <person name="Schwartz D.C."/>
            <person name="Tanaka T."/>
            <person name="Wu J."/>
            <person name="Zhou S."/>
            <person name="Childs K.L."/>
            <person name="Davidson R.M."/>
            <person name="Lin H."/>
            <person name="Quesada-Ocampo L."/>
            <person name="Vaillancourt B."/>
            <person name="Sakai H."/>
            <person name="Lee S.S."/>
            <person name="Kim J."/>
            <person name="Numa H."/>
            <person name="Itoh T."/>
            <person name="Buell C.R."/>
            <person name="Matsumoto T."/>
        </authorList>
    </citation>
    <scope>NUCLEOTIDE SEQUENCE [LARGE SCALE GENOMIC DNA]</scope>
    <source>
        <strain evidence="2">cv. Nipponbare</strain>
    </source>
</reference>
<proteinExistence type="predicted"/>
<reference evidence="2" key="1">
    <citation type="journal article" date="2005" name="Nature">
        <title>The map-based sequence of the rice genome.</title>
        <authorList>
            <consortium name="International rice genome sequencing project (IRGSP)"/>
            <person name="Matsumoto T."/>
            <person name="Wu J."/>
            <person name="Kanamori H."/>
            <person name="Katayose Y."/>
            <person name="Fujisawa M."/>
            <person name="Namiki N."/>
            <person name="Mizuno H."/>
            <person name="Yamamoto K."/>
            <person name="Antonio B.A."/>
            <person name="Baba T."/>
            <person name="Sakata K."/>
            <person name="Nagamura Y."/>
            <person name="Aoki H."/>
            <person name="Arikawa K."/>
            <person name="Arita K."/>
            <person name="Bito T."/>
            <person name="Chiden Y."/>
            <person name="Fujitsuka N."/>
            <person name="Fukunaka R."/>
            <person name="Hamada M."/>
            <person name="Harada C."/>
            <person name="Hayashi A."/>
            <person name="Hijishita S."/>
            <person name="Honda M."/>
            <person name="Hosokawa S."/>
            <person name="Ichikawa Y."/>
            <person name="Idonuma A."/>
            <person name="Iijima M."/>
            <person name="Ikeda M."/>
            <person name="Ikeno M."/>
            <person name="Ito K."/>
            <person name="Ito S."/>
            <person name="Ito T."/>
            <person name="Ito Y."/>
            <person name="Ito Y."/>
            <person name="Iwabuchi A."/>
            <person name="Kamiya K."/>
            <person name="Karasawa W."/>
            <person name="Kurita K."/>
            <person name="Katagiri S."/>
            <person name="Kikuta A."/>
            <person name="Kobayashi H."/>
            <person name="Kobayashi N."/>
            <person name="Machita K."/>
            <person name="Maehara T."/>
            <person name="Masukawa M."/>
            <person name="Mizubayashi T."/>
            <person name="Mukai Y."/>
            <person name="Nagasaki H."/>
            <person name="Nagata Y."/>
            <person name="Naito S."/>
            <person name="Nakashima M."/>
            <person name="Nakama Y."/>
            <person name="Nakamichi Y."/>
            <person name="Nakamura M."/>
            <person name="Meguro A."/>
            <person name="Negishi M."/>
            <person name="Ohta I."/>
            <person name="Ohta T."/>
            <person name="Okamoto M."/>
            <person name="Ono N."/>
            <person name="Saji S."/>
            <person name="Sakaguchi M."/>
            <person name="Sakai K."/>
            <person name="Shibata M."/>
            <person name="Shimokawa T."/>
            <person name="Song J."/>
            <person name="Takazaki Y."/>
            <person name="Terasawa K."/>
            <person name="Tsugane M."/>
            <person name="Tsuji K."/>
            <person name="Ueda S."/>
            <person name="Waki K."/>
            <person name="Yamagata H."/>
            <person name="Yamamoto M."/>
            <person name="Yamamoto S."/>
            <person name="Yamane H."/>
            <person name="Yoshiki S."/>
            <person name="Yoshihara R."/>
            <person name="Yukawa K."/>
            <person name="Zhong H."/>
            <person name="Yano M."/>
            <person name="Yuan Q."/>
            <person name="Ouyang S."/>
            <person name="Liu J."/>
            <person name="Jones K.M."/>
            <person name="Gansberger K."/>
            <person name="Moffat K."/>
            <person name="Hill J."/>
            <person name="Bera J."/>
            <person name="Fadrosh D."/>
            <person name="Jin S."/>
            <person name="Johri S."/>
            <person name="Kim M."/>
            <person name="Overton L."/>
            <person name="Reardon M."/>
            <person name="Tsitrin T."/>
            <person name="Vuong H."/>
            <person name="Weaver B."/>
            <person name="Ciecko A."/>
            <person name="Tallon L."/>
            <person name="Jackson J."/>
            <person name="Pai G."/>
            <person name="Aken S.V."/>
            <person name="Utterback T."/>
            <person name="Reidmuller S."/>
            <person name="Feldblyum T."/>
            <person name="Hsiao J."/>
            <person name="Zismann V."/>
            <person name="Iobst S."/>
            <person name="de Vazeille A.R."/>
            <person name="Buell C.R."/>
            <person name="Ying K."/>
            <person name="Li Y."/>
            <person name="Lu T."/>
            <person name="Huang Y."/>
            <person name="Zhao Q."/>
            <person name="Feng Q."/>
            <person name="Zhang L."/>
            <person name="Zhu J."/>
            <person name="Weng Q."/>
            <person name="Mu J."/>
            <person name="Lu Y."/>
            <person name="Fan D."/>
            <person name="Liu Y."/>
            <person name="Guan J."/>
            <person name="Zhang Y."/>
            <person name="Yu S."/>
            <person name="Liu X."/>
            <person name="Zhang Y."/>
            <person name="Hong G."/>
            <person name="Han B."/>
            <person name="Choisne N."/>
            <person name="Demange N."/>
            <person name="Orjeda G."/>
            <person name="Samain S."/>
            <person name="Cattolico L."/>
            <person name="Pelletier E."/>
            <person name="Couloux A."/>
            <person name="Segurens B."/>
            <person name="Wincker P."/>
            <person name="D'Hont A."/>
            <person name="Scarpelli C."/>
            <person name="Weissenbach J."/>
            <person name="Salanoubat M."/>
            <person name="Quetier F."/>
            <person name="Yu Y."/>
            <person name="Kim H.R."/>
            <person name="Rambo T."/>
            <person name="Currie J."/>
            <person name="Collura K."/>
            <person name="Luo M."/>
            <person name="Yang T."/>
            <person name="Ammiraju J.S.S."/>
            <person name="Engler F."/>
            <person name="Soderlund C."/>
            <person name="Wing R.A."/>
            <person name="Palmer L.E."/>
            <person name="de la Bastide M."/>
            <person name="Spiegel L."/>
            <person name="Nascimento L."/>
            <person name="Zutavern T."/>
            <person name="O'Shaughnessy A."/>
            <person name="Dike S."/>
            <person name="Dedhia N."/>
            <person name="Preston R."/>
            <person name="Balija V."/>
            <person name="McCombie W.R."/>
            <person name="Chow T."/>
            <person name="Chen H."/>
            <person name="Chung M."/>
            <person name="Chen C."/>
            <person name="Shaw J."/>
            <person name="Wu H."/>
            <person name="Hsiao K."/>
            <person name="Chao Y."/>
            <person name="Chu M."/>
            <person name="Cheng C."/>
            <person name="Hour A."/>
            <person name="Lee P."/>
            <person name="Lin S."/>
            <person name="Lin Y."/>
            <person name="Liou J."/>
            <person name="Liu S."/>
            <person name="Hsing Y."/>
            <person name="Raghuvanshi S."/>
            <person name="Mohanty A."/>
            <person name="Bharti A.K."/>
            <person name="Gaur A."/>
            <person name="Gupta V."/>
            <person name="Kumar D."/>
            <person name="Ravi V."/>
            <person name="Vij S."/>
            <person name="Kapur A."/>
            <person name="Khurana P."/>
            <person name="Khurana P."/>
            <person name="Khurana J.P."/>
            <person name="Tyagi A.K."/>
            <person name="Gaikwad K."/>
            <person name="Singh A."/>
            <person name="Dalal V."/>
            <person name="Srivastava S."/>
            <person name="Dixit A."/>
            <person name="Pal A.K."/>
            <person name="Ghazi I.A."/>
            <person name="Yadav M."/>
            <person name="Pandit A."/>
            <person name="Bhargava A."/>
            <person name="Sureshbabu K."/>
            <person name="Batra K."/>
            <person name="Sharma T.R."/>
            <person name="Mohapatra T."/>
            <person name="Singh N.K."/>
            <person name="Messing J."/>
            <person name="Nelson A.B."/>
            <person name="Fuks G."/>
            <person name="Kavchok S."/>
            <person name="Keizer G."/>
            <person name="Linton E."/>
            <person name="Llaca V."/>
            <person name="Song R."/>
            <person name="Tanyolac B."/>
            <person name="Young S."/>
            <person name="Ho-Il K."/>
            <person name="Hahn J.H."/>
            <person name="Sangsakoo G."/>
            <person name="Vanavichit A."/>
            <person name="de Mattos Luiz.A.T."/>
            <person name="Zimmer P.D."/>
            <person name="Malone G."/>
            <person name="Dellagostin O."/>
            <person name="de Oliveira A.C."/>
            <person name="Bevan M."/>
            <person name="Bancroft I."/>
            <person name="Minx P."/>
            <person name="Cordum H."/>
            <person name="Wilson R."/>
            <person name="Cheng Z."/>
            <person name="Jin W."/>
            <person name="Jiang J."/>
            <person name="Leong S.A."/>
            <person name="Iwama H."/>
            <person name="Gojobori T."/>
            <person name="Itoh T."/>
            <person name="Niimura Y."/>
            <person name="Fujii Y."/>
            <person name="Habara T."/>
            <person name="Sakai H."/>
            <person name="Sato Y."/>
            <person name="Wilson G."/>
            <person name="Kumar K."/>
            <person name="McCouch S."/>
            <person name="Juretic N."/>
            <person name="Hoen D."/>
            <person name="Wright S."/>
            <person name="Bruskiewich R."/>
            <person name="Bureau T."/>
            <person name="Miyao A."/>
            <person name="Hirochika H."/>
            <person name="Nishikawa T."/>
            <person name="Kadowaki K."/>
            <person name="Sugiura M."/>
            <person name="Burr B."/>
            <person name="Sasaki T."/>
        </authorList>
    </citation>
    <scope>NUCLEOTIDE SEQUENCE [LARGE SCALE GENOMIC DNA]</scope>
    <source>
        <strain evidence="2">cv. Nipponbare</strain>
    </source>
</reference>
<accession>A0A0P0W325</accession>